<accession>A0A6A6SQ60</accession>
<evidence type="ECO:0000313" key="1">
    <source>
        <dbReference type="EMBL" id="KAF2648518.1"/>
    </source>
</evidence>
<protein>
    <submittedName>
        <fullName evidence="1">Uncharacterized protein</fullName>
    </submittedName>
</protein>
<dbReference type="AlphaFoldDB" id="A0A6A6SQ60"/>
<sequence>PQLPATARLKFITPLLVNLDRCPGVGQALSQGLVYAVDADIVIKLPFRYLVQDVLMTTRKSTEITHFGASSRWKMSSHCTMQWHANVARRLKVGTSTCVFLERLQPLKRAWHNADKIMRYRCMRQL</sequence>
<dbReference type="OrthoDB" id="4062651at2759"/>
<feature type="non-terminal residue" evidence="1">
    <location>
        <position position="1"/>
    </location>
</feature>
<proteinExistence type="predicted"/>
<reference evidence="1" key="1">
    <citation type="journal article" date="2020" name="Stud. Mycol.">
        <title>101 Dothideomycetes genomes: a test case for predicting lifestyles and emergence of pathogens.</title>
        <authorList>
            <person name="Haridas S."/>
            <person name="Albert R."/>
            <person name="Binder M."/>
            <person name="Bloem J."/>
            <person name="Labutti K."/>
            <person name="Salamov A."/>
            <person name="Andreopoulos B."/>
            <person name="Baker S."/>
            <person name="Barry K."/>
            <person name="Bills G."/>
            <person name="Bluhm B."/>
            <person name="Cannon C."/>
            <person name="Castanera R."/>
            <person name="Culley D."/>
            <person name="Daum C."/>
            <person name="Ezra D."/>
            <person name="Gonzalez J."/>
            <person name="Henrissat B."/>
            <person name="Kuo A."/>
            <person name="Liang C."/>
            <person name="Lipzen A."/>
            <person name="Lutzoni F."/>
            <person name="Magnuson J."/>
            <person name="Mondo S."/>
            <person name="Nolan M."/>
            <person name="Ohm R."/>
            <person name="Pangilinan J."/>
            <person name="Park H.-J."/>
            <person name="Ramirez L."/>
            <person name="Alfaro M."/>
            <person name="Sun H."/>
            <person name="Tritt A."/>
            <person name="Yoshinaga Y."/>
            <person name="Zwiers L.-H."/>
            <person name="Turgeon B."/>
            <person name="Goodwin S."/>
            <person name="Spatafora J."/>
            <person name="Crous P."/>
            <person name="Grigoriev I."/>
        </authorList>
    </citation>
    <scope>NUCLEOTIDE SEQUENCE</scope>
    <source>
        <strain evidence="1">CBS 122681</strain>
    </source>
</reference>
<organism evidence="1 2">
    <name type="scientific">Lophiostoma macrostomum CBS 122681</name>
    <dbReference type="NCBI Taxonomy" id="1314788"/>
    <lineage>
        <taxon>Eukaryota</taxon>
        <taxon>Fungi</taxon>
        <taxon>Dikarya</taxon>
        <taxon>Ascomycota</taxon>
        <taxon>Pezizomycotina</taxon>
        <taxon>Dothideomycetes</taxon>
        <taxon>Pleosporomycetidae</taxon>
        <taxon>Pleosporales</taxon>
        <taxon>Lophiostomataceae</taxon>
        <taxon>Lophiostoma</taxon>
    </lineage>
</organism>
<keyword evidence="2" id="KW-1185">Reference proteome</keyword>
<dbReference type="EMBL" id="MU004534">
    <property type="protein sequence ID" value="KAF2648518.1"/>
    <property type="molecule type" value="Genomic_DNA"/>
</dbReference>
<evidence type="ECO:0000313" key="2">
    <source>
        <dbReference type="Proteomes" id="UP000799324"/>
    </source>
</evidence>
<dbReference type="Proteomes" id="UP000799324">
    <property type="component" value="Unassembled WGS sequence"/>
</dbReference>
<name>A0A6A6SQ60_9PLEO</name>
<gene>
    <name evidence="1" type="ORF">K491DRAFT_736978</name>
</gene>